<keyword evidence="2" id="KW-0808">Transferase</keyword>
<reference evidence="2" key="1">
    <citation type="submission" date="2018-05" db="EMBL/GenBank/DDBJ databases">
        <authorList>
            <person name="Lanie J.A."/>
            <person name="Ng W.-L."/>
            <person name="Kazmierczak K.M."/>
            <person name="Andrzejewski T.M."/>
            <person name="Davidsen T.M."/>
            <person name="Wayne K.J."/>
            <person name="Tettelin H."/>
            <person name="Glass J.I."/>
            <person name="Rusch D."/>
            <person name="Podicherti R."/>
            <person name="Tsui H.-C.T."/>
            <person name="Winkler M.E."/>
        </authorList>
    </citation>
    <scope>NUCLEOTIDE SEQUENCE</scope>
    <source>
        <strain evidence="2">ZC4RG45</strain>
    </source>
</reference>
<accession>A0A2W4IXL6</accession>
<dbReference type="EMBL" id="QGUI01000762">
    <property type="protein sequence ID" value="PZM91522.1"/>
    <property type="molecule type" value="Genomic_DNA"/>
</dbReference>
<dbReference type="InterPro" id="IPR015424">
    <property type="entry name" value="PyrdxlP-dep_Trfase"/>
</dbReference>
<evidence type="ECO:0000259" key="1">
    <source>
        <dbReference type="Pfam" id="PF00266"/>
    </source>
</evidence>
<name>A0A2W4IXL6_9PSEU</name>
<proteinExistence type="predicted"/>
<dbReference type="STRING" id="1111738.GCA_000427905_01041"/>
<evidence type="ECO:0000313" key="2">
    <source>
        <dbReference type="EMBL" id="PZM91522.1"/>
    </source>
</evidence>
<protein>
    <submittedName>
        <fullName evidence="2">Aminotransferase class V-fold PLP-dependent enzyme</fullName>
    </submittedName>
</protein>
<comment type="caution">
    <text evidence="2">The sequence shown here is derived from an EMBL/GenBank/DDBJ whole genome shotgun (WGS) entry which is preliminary data.</text>
</comment>
<dbReference type="AlphaFoldDB" id="A0A2W4IXL6"/>
<sequence>MAISPEYLNQFTEPVGYLDHARVGPLSKAVRTTAASLLEELAKPGPGTVTTLLNREASRAKQAVARACRTDADHVVLEPNTSTALFQTAFNLARGEVLVSTGEFPANLYPWVRAEQLGLARVRWMPPGPVTPERVRAAITPETSVVSVSAVSFRTGYRADLAALRDVVGDRLLVVDAIQGFGVVDEPWEVADVLVSGGQKWLRAGHGTGFAVLSDRALERMQPVLSGWTGARDADVFDDRVHEPLPTAQAWSLTYLSPVSAGMLATALELVELAGVGAIAARIEERLREFDSVLEGAGARIVSERERRAGILVFEVPGRPAPKVADALAAEGITVSVRGPHVRLSAHASTSPEAVKMVEAALSRAR</sequence>
<dbReference type="InterPro" id="IPR015421">
    <property type="entry name" value="PyrdxlP-dep_Trfase_major"/>
</dbReference>
<dbReference type="SUPFAM" id="SSF53383">
    <property type="entry name" value="PLP-dependent transferases"/>
    <property type="match status" value="1"/>
</dbReference>
<dbReference type="InterPro" id="IPR000192">
    <property type="entry name" value="Aminotrans_V_dom"/>
</dbReference>
<gene>
    <name evidence="2" type="ORF">DIU77_16735</name>
</gene>
<dbReference type="PANTHER" id="PTHR43586:SF15">
    <property type="entry name" value="BLR3095 PROTEIN"/>
    <property type="match status" value="1"/>
</dbReference>
<dbReference type="Gene3D" id="3.40.640.10">
    <property type="entry name" value="Type I PLP-dependent aspartate aminotransferase-like (Major domain)"/>
    <property type="match status" value="1"/>
</dbReference>
<dbReference type="Pfam" id="PF00266">
    <property type="entry name" value="Aminotran_5"/>
    <property type="match status" value="1"/>
</dbReference>
<keyword evidence="2" id="KW-0032">Aminotransferase</keyword>
<dbReference type="InterPro" id="IPR015422">
    <property type="entry name" value="PyrdxlP-dep_Trfase_small"/>
</dbReference>
<dbReference type="GO" id="GO:0008483">
    <property type="term" value="F:transaminase activity"/>
    <property type="evidence" value="ECO:0007669"/>
    <property type="project" value="UniProtKB-KW"/>
</dbReference>
<dbReference type="Gene3D" id="3.90.1150.10">
    <property type="entry name" value="Aspartate Aminotransferase, domain 1"/>
    <property type="match status" value="1"/>
</dbReference>
<feature type="domain" description="Aminotransferase class V" evidence="1">
    <location>
        <begin position="53"/>
        <end position="345"/>
    </location>
</feature>
<dbReference type="PANTHER" id="PTHR43586">
    <property type="entry name" value="CYSTEINE DESULFURASE"/>
    <property type="match status" value="1"/>
</dbReference>
<organism evidence="2">
    <name type="scientific">Thermocrispum agreste</name>
    <dbReference type="NCBI Taxonomy" id="37925"/>
    <lineage>
        <taxon>Bacteria</taxon>
        <taxon>Bacillati</taxon>
        <taxon>Actinomycetota</taxon>
        <taxon>Actinomycetes</taxon>
        <taxon>Pseudonocardiales</taxon>
        <taxon>Pseudonocardiaceae</taxon>
        <taxon>Thermocrispum</taxon>
    </lineage>
</organism>